<evidence type="ECO:0000256" key="1">
    <source>
        <dbReference type="ARBA" id="ARBA00004123"/>
    </source>
</evidence>
<evidence type="ECO:0000259" key="8">
    <source>
        <dbReference type="SMART" id="SM00451"/>
    </source>
</evidence>
<keyword evidence="10" id="KW-1185">Reference proteome</keyword>
<feature type="compositionally biased region" description="Polar residues" evidence="7">
    <location>
        <begin position="121"/>
        <end position="132"/>
    </location>
</feature>
<dbReference type="EMBL" id="CP090163">
    <property type="protein sequence ID" value="UJO12900.1"/>
    <property type="molecule type" value="Genomic_DNA"/>
</dbReference>
<feature type="compositionally biased region" description="Acidic residues" evidence="7">
    <location>
        <begin position="271"/>
        <end position="293"/>
    </location>
</feature>
<dbReference type="GO" id="GO:0005681">
    <property type="term" value="C:spliceosomal complex"/>
    <property type="evidence" value="ECO:0007669"/>
    <property type="project" value="InterPro"/>
</dbReference>
<name>A0A9Q8P4B1_PASFU</name>
<evidence type="ECO:0000256" key="6">
    <source>
        <dbReference type="ARBA" id="ARBA00023242"/>
    </source>
</evidence>
<keyword evidence="4" id="KW-0862">Zinc</keyword>
<evidence type="ECO:0000313" key="9">
    <source>
        <dbReference type="EMBL" id="UJO12900.1"/>
    </source>
</evidence>
<feature type="compositionally biased region" description="Basic and acidic residues" evidence="7">
    <location>
        <begin position="149"/>
        <end position="161"/>
    </location>
</feature>
<dbReference type="SUPFAM" id="SSF57667">
    <property type="entry name" value="beta-beta-alpha zinc fingers"/>
    <property type="match status" value="1"/>
</dbReference>
<dbReference type="PANTHER" id="PTHR13278:SF0">
    <property type="entry name" value="ZINC FINGER PROTEIN 830"/>
    <property type="match status" value="1"/>
</dbReference>
<protein>
    <recommendedName>
        <fullName evidence="8">U1-type domain-containing protein</fullName>
    </recommendedName>
</protein>
<dbReference type="PANTHER" id="PTHR13278">
    <property type="entry name" value="ZINC FINGER PROTEIN 830"/>
    <property type="match status" value="1"/>
</dbReference>
<dbReference type="GO" id="GO:0033314">
    <property type="term" value="P:mitotic DNA replication checkpoint signaling"/>
    <property type="evidence" value="ECO:0007669"/>
    <property type="project" value="TreeGrafter"/>
</dbReference>
<dbReference type="GO" id="GO:0044773">
    <property type="term" value="P:mitotic DNA damage checkpoint signaling"/>
    <property type="evidence" value="ECO:0007669"/>
    <property type="project" value="TreeGrafter"/>
</dbReference>
<feature type="compositionally biased region" description="Polar residues" evidence="7">
    <location>
        <begin position="68"/>
        <end position="77"/>
    </location>
</feature>
<proteinExistence type="predicted"/>
<dbReference type="InterPro" id="IPR003604">
    <property type="entry name" value="Matrin/U1-like-C_Znf_C2H2"/>
</dbReference>
<dbReference type="InterPro" id="IPR036236">
    <property type="entry name" value="Znf_C2H2_sf"/>
</dbReference>
<keyword evidence="3" id="KW-0863">Zinc-finger</keyword>
<dbReference type="KEGG" id="ffu:CLAFUR5_00968"/>
<feature type="domain" description="U1-type" evidence="8">
    <location>
        <begin position="27"/>
        <end position="61"/>
    </location>
</feature>
<evidence type="ECO:0000256" key="2">
    <source>
        <dbReference type="ARBA" id="ARBA00022723"/>
    </source>
</evidence>
<evidence type="ECO:0000313" key="10">
    <source>
        <dbReference type="Proteomes" id="UP000756132"/>
    </source>
</evidence>
<evidence type="ECO:0000256" key="7">
    <source>
        <dbReference type="SAM" id="MobiDB-lite"/>
    </source>
</evidence>
<reference evidence="9" key="2">
    <citation type="journal article" date="2022" name="Microb. Genom.">
        <title>A chromosome-scale genome assembly of the tomato pathogen Cladosporium fulvum reveals a compartmentalized genome architecture and the presence of a dispensable chromosome.</title>
        <authorList>
            <person name="Zaccaron A.Z."/>
            <person name="Chen L.H."/>
            <person name="Samaras A."/>
            <person name="Stergiopoulos I."/>
        </authorList>
    </citation>
    <scope>NUCLEOTIDE SEQUENCE</scope>
    <source>
        <strain evidence="9">Race5_Kim</strain>
    </source>
</reference>
<feature type="compositionally biased region" description="Basic and acidic residues" evidence="7">
    <location>
        <begin position="223"/>
        <end position="248"/>
    </location>
</feature>
<accession>A0A9Q8P4B1</accession>
<dbReference type="OMA" id="WDSHVRG"/>
<keyword evidence="5" id="KW-0175">Coiled coil</keyword>
<evidence type="ECO:0000256" key="5">
    <source>
        <dbReference type="ARBA" id="ARBA00023054"/>
    </source>
</evidence>
<dbReference type="Proteomes" id="UP000756132">
    <property type="component" value="Chromosome 1"/>
</dbReference>
<dbReference type="SMART" id="SM00451">
    <property type="entry name" value="ZnF_U1"/>
    <property type="match status" value="1"/>
</dbReference>
<dbReference type="GO" id="GO:0005694">
    <property type="term" value="C:chromosome"/>
    <property type="evidence" value="ECO:0007669"/>
    <property type="project" value="UniProtKB-SubCell"/>
</dbReference>
<keyword evidence="6" id="KW-0539">Nucleus</keyword>
<evidence type="ECO:0000256" key="4">
    <source>
        <dbReference type="ARBA" id="ARBA00022833"/>
    </source>
</evidence>
<dbReference type="GO" id="GO:0008270">
    <property type="term" value="F:zinc ion binding"/>
    <property type="evidence" value="ECO:0007669"/>
    <property type="project" value="UniProtKB-KW"/>
</dbReference>
<organism evidence="9 10">
    <name type="scientific">Passalora fulva</name>
    <name type="common">Tomato leaf mold</name>
    <name type="synonym">Cladosporium fulvum</name>
    <dbReference type="NCBI Taxonomy" id="5499"/>
    <lineage>
        <taxon>Eukaryota</taxon>
        <taxon>Fungi</taxon>
        <taxon>Dikarya</taxon>
        <taxon>Ascomycota</taxon>
        <taxon>Pezizomycotina</taxon>
        <taxon>Dothideomycetes</taxon>
        <taxon>Dothideomycetidae</taxon>
        <taxon>Mycosphaerellales</taxon>
        <taxon>Mycosphaerellaceae</taxon>
        <taxon>Fulvia</taxon>
    </lineage>
</organism>
<feature type="region of interest" description="Disordered" evidence="7">
    <location>
        <begin position="63"/>
        <end position="293"/>
    </location>
</feature>
<dbReference type="GO" id="GO:0016607">
    <property type="term" value="C:nuclear speck"/>
    <property type="evidence" value="ECO:0007669"/>
    <property type="project" value="UniProtKB-SubCell"/>
</dbReference>
<dbReference type="AlphaFoldDB" id="A0A9Q8P4B1"/>
<feature type="compositionally biased region" description="Basic and acidic residues" evidence="7">
    <location>
        <begin position="187"/>
        <end position="214"/>
    </location>
</feature>
<gene>
    <name evidence="9" type="ORF">CLAFUR5_00968</name>
</gene>
<dbReference type="InterPro" id="IPR040050">
    <property type="entry name" value="ZNF830-like"/>
</dbReference>
<reference evidence="9" key="1">
    <citation type="submission" date="2021-12" db="EMBL/GenBank/DDBJ databases">
        <authorList>
            <person name="Zaccaron A."/>
            <person name="Stergiopoulos I."/>
        </authorList>
    </citation>
    <scope>NUCLEOTIDE SEQUENCE</scope>
    <source>
        <strain evidence="9">Race5_Kim</strain>
    </source>
</reference>
<dbReference type="GO" id="GO:0033260">
    <property type="term" value="P:nuclear DNA replication"/>
    <property type="evidence" value="ECO:0007669"/>
    <property type="project" value="TreeGrafter"/>
</dbReference>
<keyword evidence="2" id="KW-0479">Metal-binding</keyword>
<feature type="compositionally biased region" description="Polar residues" evidence="7">
    <location>
        <begin position="260"/>
        <end position="270"/>
    </location>
</feature>
<sequence>MADARSMLRASREARRIKHPHASYAKDGKLLCNLCESVIKTESAWQAHLHSTQHTLRLSRAQDAAATRSVSEESANGVSKKRKASTMDSPSPEDRKKSKPVSFTPGVEEIDDEGAGPIQDAPQSTTNGTQEAVASHNEEQGADPAELEAFERELAEMERSMRHGTTAAQGAVVSAAPMTAEELAAQAREEQSTQRGRRDAELEAEKEDAARLLEDEFEEMEGLEERARKLREKREALRTAAATDHETPKAAGMAVRSRDTPGSTPRLTGSNEDDSDQYDEDDEEDEDGWNFGS</sequence>
<evidence type="ECO:0000256" key="3">
    <source>
        <dbReference type="ARBA" id="ARBA00022771"/>
    </source>
</evidence>
<dbReference type="OrthoDB" id="77607at2759"/>
<dbReference type="GO" id="GO:0051301">
    <property type="term" value="P:cell division"/>
    <property type="evidence" value="ECO:0007669"/>
    <property type="project" value="UniProtKB-KW"/>
</dbReference>
<dbReference type="GeneID" id="71980846"/>
<dbReference type="RefSeq" id="XP_047757266.1">
    <property type="nucleotide sequence ID" value="XM_047900116.1"/>
</dbReference>
<dbReference type="GO" id="GO:0003676">
    <property type="term" value="F:nucleic acid binding"/>
    <property type="evidence" value="ECO:0007669"/>
    <property type="project" value="InterPro"/>
</dbReference>
<comment type="subcellular location">
    <subcellularLocation>
        <location evidence="1">Nucleus</location>
    </subcellularLocation>
</comment>